<evidence type="ECO:0000259" key="5">
    <source>
        <dbReference type="Pfam" id="PF12717"/>
    </source>
</evidence>
<keyword evidence="4" id="KW-0472">Membrane</keyword>
<dbReference type="Gene3D" id="1.25.10.10">
    <property type="entry name" value="Leucine-rich Repeat Variant"/>
    <property type="match status" value="1"/>
</dbReference>
<evidence type="ECO:0000313" key="7">
    <source>
        <dbReference type="Proteomes" id="UP000324832"/>
    </source>
</evidence>
<dbReference type="GO" id="GO:0015031">
    <property type="term" value="P:protein transport"/>
    <property type="evidence" value="ECO:0007669"/>
    <property type="project" value="UniProtKB-KW"/>
</dbReference>
<accession>A0A5E4QAN4</accession>
<evidence type="ECO:0000256" key="4">
    <source>
        <dbReference type="ARBA" id="ARBA00023136"/>
    </source>
</evidence>
<dbReference type="GO" id="GO:0012505">
    <property type="term" value="C:endomembrane system"/>
    <property type="evidence" value="ECO:0007669"/>
    <property type="project" value="UniProtKB-SubCell"/>
</dbReference>
<dbReference type="SUPFAM" id="SSF48371">
    <property type="entry name" value="ARM repeat"/>
    <property type="match status" value="1"/>
</dbReference>
<dbReference type="EMBL" id="FZQP02002260">
    <property type="protein sequence ID" value="VVC95309.1"/>
    <property type="molecule type" value="Genomic_DNA"/>
</dbReference>
<protein>
    <recommendedName>
        <fullName evidence="5">Condensin complex subunit 1 C-terminal domain-containing protein</fullName>
    </recommendedName>
</protein>
<keyword evidence="7" id="KW-1185">Reference proteome</keyword>
<gene>
    <name evidence="6" type="ORF">LSINAPIS_LOCUS7050</name>
</gene>
<keyword evidence="2" id="KW-0813">Transport</keyword>
<sequence>MRIHMYARQPLFVLQSSMTSRQVWWKIRVSWINLKICSVTPIQWLLQMQWQLFLRSMKQVFLDVHLLLLTALNECTEWGQVFILDALSNYSPWDSREAHSICERITPRLAHANAAVVLSAVKKKTWSLLCPGSSHHRWSHC</sequence>
<dbReference type="PANTHER" id="PTHR11134">
    <property type="entry name" value="ADAPTOR COMPLEX SUBUNIT BETA FAMILY MEMBER"/>
    <property type="match status" value="1"/>
</dbReference>
<comment type="subcellular location">
    <subcellularLocation>
        <location evidence="1">Endomembrane system</location>
    </subcellularLocation>
</comment>
<dbReference type="InterPro" id="IPR026739">
    <property type="entry name" value="AP_beta"/>
</dbReference>
<evidence type="ECO:0000256" key="3">
    <source>
        <dbReference type="ARBA" id="ARBA00022927"/>
    </source>
</evidence>
<organism evidence="6 7">
    <name type="scientific">Leptidea sinapis</name>
    <dbReference type="NCBI Taxonomy" id="189913"/>
    <lineage>
        <taxon>Eukaryota</taxon>
        <taxon>Metazoa</taxon>
        <taxon>Ecdysozoa</taxon>
        <taxon>Arthropoda</taxon>
        <taxon>Hexapoda</taxon>
        <taxon>Insecta</taxon>
        <taxon>Pterygota</taxon>
        <taxon>Neoptera</taxon>
        <taxon>Endopterygota</taxon>
        <taxon>Lepidoptera</taxon>
        <taxon>Glossata</taxon>
        <taxon>Ditrysia</taxon>
        <taxon>Papilionoidea</taxon>
        <taxon>Pieridae</taxon>
        <taxon>Dismorphiinae</taxon>
        <taxon>Leptidea</taxon>
    </lineage>
</organism>
<dbReference type="AlphaFoldDB" id="A0A5E4QAN4"/>
<dbReference type="InterPro" id="IPR011989">
    <property type="entry name" value="ARM-like"/>
</dbReference>
<dbReference type="InterPro" id="IPR016024">
    <property type="entry name" value="ARM-type_fold"/>
</dbReference>
<feature type="domain" description="Condensin complex subunit 1 C-terminal" evidence="5">
    <location>
        <begin position="57"/>
        <end position="122"/>
    </location>
</feature>
<evidence type="ECO:0000256" key="1">
    <source>
        <dbReference type="ARBA" id="ARBA00004308"/>
    </source>
</evidence>
<proteinExistence type="predicted"/>
<dbReference type="GO" id="GO:0016192">
    <property type="term" value="P:vesicle-mediated transport"/>
    <property type="evidence" value="ECO:0007669"/>
    <property type="project" value="InterPro"/>
</dbReference>
<keyword evidence="3" id="KW-0653">Protein transport</keyword>
<evidence type="ECO:0000256" key="2">
    <source>
        <dbReference type="ARBA" id="ARBA00022448"/>
    </source>
</evidence>
<dbReference type="Pfam" id="PF12717">
    <property type="entry name" value="Cnd1"/>
    <property type="match status" value="1"/>
</dbReference>
<dbReference type="InterPro" id="IPR032682">
    <property type="entry name" value="Cnd1_C"/>
</dbReference>
<name>A0A5E4QAN4_9NEOP</name>
<reference evidence="6 7" key="1">
    <citation type="submission" date="2017-07" db="EMBL/GenBank/DDBJ databases">
        <authorList>
            <person name="Talla V."/>
            <person name="Backstrom N."/>
        </authorList>
    </citation>
    <scope>NUCLEOTIDE SEQUENCE [LARGE SCALE GENOMIC DNA]</scope>
</reference>
<evidence type="ECO:0000313" key="6">
    <source>
        <dbReference type="EMBL" id="VVC95309.1"/>
    </source>
</evidence>
<dbReference type="Proteomes" id="UP000324832">
    <property type="component" value="Unassembled WGS sequence"/>
</dbReference>